<dbReference type="Proteomes" id="UP000198519">
    <property type="component" value="Unassembled WGS sequence"/>
</dbReference>
<sequence length="324" mass="36604">MIVPQYWAEAKVKDRISGAQVTIKRFGWSDDSEAAAEAHARQRAEEAMTRARAGERVRRVDHKLTYNGAEGLPIREEVVSRDGETVMTRNVYGALCLNTPDVLFADIDFPQNPPTRLTFAIVLIVLVLAAALAVAAGSGWLFVGVAGLGLWGSGGLARTLVRWHERRHGGQPALVRSAVETYAQRHPDVHLRLYRTPMGYRVLAMHTTYDPMSEDSRQLLLALKADPLYLQMCRNQKCFRARVSPKPWRIGLERLTPRPGIWPIRPERMPARNAWIQDYSKKARDYAACRFEASYGSRTVDPKAERVRVLHDRLCQAHDDLKLA</sequence>
<protein>
    <recommendedName>
        <fullName evidence="4">Transmembrane protein</fullName>
    </recommendedName>
</protein>
<dbReference type="STRING" id="488535.SAMN04487963_3400"/>
<keyword evidence="1" id="KW-0812">Transmembrane</keyword>
<keyword evidence="1" id="KW-0472">Membrane</keyword>
<dbReference type="OrthoDB" id="877274at2"/>
<accession>A0A1I4SZ42</accession>
<name>A0A1I4SZ42_9GAMM</name>
<keyword evidence="1" id="KW-1133">Transmembrane helix</keyword>
<organism evidence="2 3">
    <name type="scientific">Marinobacter zhejiangensis</name>
    <dbReference type="NCBI Taxonomy" id="488535"/>
    <lineage>
        <taxon>Bacteria</taxon>
        <taxon>Pseudomonadati</taxon>
        <taxon>Pseudomonadota</taxon>
        <taxon>Gammaproteobacteria</taxon>
        <taxon>Pseudomonadales</taxon>
        <taxon>Marinobacteraceae</taxon>
        <taxon>Marinobacter</taxon>
    </lineage>
</organism>
<dbReference type="AlphaFoldDB" id="A0A1I4SZ42"/>
<keyword evidence="3" id="KW-1185">Reference proteome</keyword>
<gene>
    <name evidence="2" type="ORF">SAMN04487963_3400</name>
</gene>
<dbReference type="EMBL" id="FOUE01000006">
    <property type="protein sequence ID" value="SFM69732.1"/>
    <property type="molecule type" value="Genomic_DNA"/>
</dbReference>
<evidence type="ECO:0000313" key="2">
    <source>
        <dbReference type="EMBL" id="SFM69732.1"/>
    </source>
</evidence>
<evidence type="ECO:0008006" key="4">
    <source>
        <dbReference type="Google" id="ProtNLM"/>
    </source>
</evidence>
<reference evidence="3" key="1">
    <citation type="submission" date="2016-10" db="EMBL/GenBank/DDBJ databases">
        <authorList>
            <person name="Varghese N."/>
            <person name="Submissions S."/>
        </authorList>
    </citation>
    <scope>NUCLEOTIDE SEQUENCE [LARGE SCALE GENOMIC DNA]</scope>
    <source>
        <strain evidence="3">CGMCC 1.7061</strain>
    </source>
</reference>
<proteinExistence type="predicted"/>
<dbReference type="RefSeq" id="WP_092025897.1">
    <property type="nucleotide sequence ID" value="NZ_FOUE01000006.1"/>
</dbReference>
<evidence type="ECO:0000313" key="3">
    <source>
        <dbReference type="Proteomes" id="UP000198519"/>
    </source>
</evidence>
<feature type="transmembrane region" description="Helical" evidence="1">
    <location>
        <begin position="117"/>
        <end position="135"/>
    </location>
</feature>
<evidence type="ECO:0000256" key="1">
    <source>
        <dbReference type="SAM" id="Phobius"/>
    </source>
</evidence>